<dbReference type="Proteomes" id="UP000078551">
    <property type="component" value="Chromosome"/>
</dbReference>
<proteinExistence type="predicted"/>
<gene>
    <name evidence="4" type="ORF">AMC81_CH00840</name>
</gene>
<dbReference type="Pfam" id="PF13505">
    <property type="entry name" value="OMP_b-brl"/>
    <property type="match status" value="1"/>
</dbReference>
<reference evidence="4 5" key="1">
    <citation type="submission" date="2015-11" db="EMBL/GenBank/DDBJ databases">
        <title>The limits of bacterial species coexistence and the symbiotic plasmid transference in sympatric Rhizobium populations.</title>
        <authorList>
            <person name="Perez-Carrascal O.M."/>
            <person name="VanInsberghe D."/>
            <person name="Juarez S."/>
            <person name="Polz M.F."/>
            <person name="Vinuesa P."/>
            <person name="Gonzalez V."/>
        </authorList>
    </citation>
    <scope>NUCLEOTIDE SEQUENCE [LARGE SCALE GENOMIC DNA]</scope>
    <source>
        <strain evidence="4 5">N771</strain>
    </source>
</reference>
<feature type="domain" description="Outer membrane protein beta-barrel" evidence="3">
    <location>
        <begin position="22"/>
        <end position="229"/>
    </location>
</feature>
<keyword evidence="5" id="KW-1185">Reference proteome</keyword>
<evidence type="ECO:0000256" key="2">
    <source>
        <dbReference type="SAM" id="SignalP"/>
    </source>
</evidence>
<accession>A0ABM6C630</accession>
<dbReference type="EMBL" id="CP013568">
    <property type="protein sequence ID" value="ANL83654.1"/>
    <property type="molecule type" value="Genomic_DNA"/>
</dbReference>
<dbReference type="InterPro" id="IPR027385">
    <property type="entry name" value="Beta-barrel_OMP"/>
</dbReference>
<feature type="signal peptide" evidence="2">
    <location>
        <begin position="1"/>
        <end position="35"/>
    </location>
</feature>
<evidence type="ECO:0000259" key="3">
    <source>
        <dbReference type="Pfam" id="PF13505"/>
    </source>
</evidence>
<dbReference type="Gene3D" id="2.40.160.20">
    <property type="match status" value="1"/>
</dbReference>
<feature type="chain" id="PRO_5045979657" evidence="2">
    <location>
        <begin position="36"/>
        <end position="231"/>
    </location>
</feature>
<keyword evidence="1 2" id="KW-0732">Signal</keyword>
<evidence type="ECO:0000313" key="5">
    <source>
        <dbReference type="Proteomes" id="UP000078551"/>
    </source>
</evidence>
<dbReference type="SUPFAM" id="SSF56925">
    <property type="entry name" value="OMPA-like"/>
    <property type="match status" value="1"/>
</dbReference>
<dbReference type="InterPro" id="IPR011250">
    <property type="entry name" value="OMP/PagP_B-barrel"/>
</dbReference>
<protein>
    <submittedName>
        <fullName evidence="4">Outer membrane protein</fullName>
    </submittedName>
</protein>
<evidence type="ECO:0000256" key="1">
    <source>
        <dbReference type="ARBA" id="ARBA00022729"/>
    </source>
</evidence>
<name>A0ABM6C630_9HYPH</name>
<sequence length="231" mass="25717">MQYRGYSMTYALRSSASLLAGIAFFTFCSAASASAEDLQFSIYGGYQTAPHSGVDLSDGTHFTAGWEGKSFGAPPYYGGRVTWWLENFNKPNWGISLDYTHDKVYADDDTLAKTGWSHFEFTDGLNLLTVNGLYRFQDPSRRWTPYLGAGIGVNIPHVEVIRPEGKTWAYEFGGVTLQAQAGVDFKVTDRWSTFVEYKGTYSRVDVPIDSGVDLKTNIFTNAVNVGVSFHW</sequence>
<evidence type="ECO:0000313" key="4">
    <source>
        <dbReference type="EMBL" id="ANL83654.1"/>
    </source>
</evidence>
<organism evidence="4 5">
    <name type="scientific">Rhizobium phaseoli</name>
    <dbReference type="NCBI Taxonomy" id="396"/>
    <lineage>
        <taxon>Bacteria</taxon>
        <taxon>Pseudomonadati</taxon>
        <taxon>Pseudomonadota</taxon>
        <taxon>Alphaproteobacteria</taxon>
        <taxon>Hyphomicrobiales</taxon>
        <taxon>Rhizobiaceae</taxon>
        <taxon>Rhizobium/Agrobacterium group</taxon>
        <taxon>Rhizobium</taxon>
    </lineage>
</organism>